<gene>
    <name evidence="11" type="ORF">ACJIZ3_011941</name>
</gene>
<dbReference type="PANTHER" id="PTHR11618">
    <property type="entry name" value="TRANSCRIPTION INITIATION FACTOR IIB-RELATED"/>
    <property type="match status" value="1"/>
</dbReference>
<keyword evidence="8" id="KW-0539">Nucleus</keyword>
<dbReference type="SUPFAM" id="SSF47954">
    <property type="entry name" value="Cyclin-like"/>
    <property type="match status" value="1"/>
</dbReference>
<accession>A0ABD3UKJ9</accession>
<keyword evidence="7" id="KW-0804">Transcription</keyword>
<evidence type="ECO:0000256" key="3">
    <source>
        <dbReference type="ARBA" id="ARBA00022723"/>
    </source>
</evidence>
<evidence type="ECO:0000313" key="11">
    <source>
        <dbReference type="EMBL" id="KAL3850059.1"/>
    </source>
</evidence>
<keyword evidence="6" id="KW-0805">Transcription regulation</keyword>
<keyword evidence="3" id="KW-0479">Metal-binding</keyword>
<comment type="caution">
    <text evidence="11">The sequence shown here is derived from an EMBL/GenBank/DDBJ whole genome shotgun (WGS) entry which is preliminary data.</text>
</comment>
<comment type="similarity">
    <text evidence="2">Belongs to the TFIIB family.</text>
</comment>
<evidence type="ECO:0000256" key="2">
    <source>
        <dbReference type="ARBA" id="ARBA00010857"/>
    </source>
</evidence>
<evidence type="ECO:0000259" key="10">
    <source>
        <dbReference type="Pfam" id="PF07741"/>
    </source>
</evidence>
<dbReference type="Pfam" id="PF00382">
    <property type="entry name" value="TFIIB"/>
    <property type="match status" value="1"/>
</dbReference>
<evidence type="ECO:0000256" key="4">
    <source>
        <dbReference type="ARBA" id="ARBA00022771"/>
    </source>
</evidence>
<sequence length="341" mass="38199">MSTIFNYTTRFPHEWKQNTGRKSSALCGAALYVSSLAHGLKFSIIKVVHICEATITKRLIEFENTESGGLNDIEEFNVKAQEFEKERLNKPLNTGSKASGISELLCEHSGSGKPPFAHGLCKNCYTDSIKLSGGLDGGLEPPSFQRAEMERIMAKEAVEQNTENLDSSMLHNLAENSDKQSSVNIVTEYKDLQEESDLKGASLQHNNVHDSSNCRTPEVDATFKKSESLSDIDDTEVCYLLNEEEKELKDIIWGEMNKEYIEEQAAKEAAAAVAKSKKVSFATFLINSSKATKQMLEKKRLSSRIRYDLLDKLSDESVHCYLNISLNLRPEIPTKKSRTEQ</sequence>
<evidence type="ECO:0000256" key="5">
    <source>
        <dbReference type="ARBA" id="ARBA00022833"/>
    </source>
</evidence>
<keyword evidence="12" id="KW-1185">Reference proteome</keyword>
<dbReference type="Proteomes" id="UP001634393">
    <property type="component" value="Unassembled WGS sequence"/>
</dbReference>
<evidence type="ECO:0000256" key="8">
    <source>
        <dbReference type="ARBA" id="ARBA00023242"/>
    </source>
</evidence>
<dbReference type="InterPro" id="IPR013150">
    <property type="entry name" value="TFIIB_cyclin"/>
</dbReference>
<keyword evidence="4" id="KW-0863">Zinc-finger</keyword>
<dbReference type="GO" id="GO:0005634">
    <property type="term" value="C:nucleus"/>
    <property type="evidence" value="ECO:0007669"/>
    <property type="project" value="UniProtKB-SubCell"/>
</dbReference>
<keyword evidence="5" id="KW-0862">Zinc</keyword>
<feature type="domain" description="Brf1 TBP-binding" evidence="10">
    <location>
        <begin position="230"/>
        <end position="314"/>
    </location>
</feature>
<dbReference type="Gene3D" id="1.20.5.650">
    <property type="entry name" value="Single helix bin"/>
    <property type="match status" value="1"/>
</dbReference>
<dbReference type="InterPro" id="IPR036915">
    <property type="entry name" value="Cyclin-like_sf"/>
</dbReference>
<reference evidence="11 12" key="1">
    <citation type="submission" date="2024-12" db="EMBL/GenBank/DDBJ databases">
        <title>The unique morphological basis and parallel evolutionary history of personate flowers in Penstemon.</title>
        <authorList>
            <person name="Depatie T.H."/>
            <person name="Wessinger C.A."/>
        </authorList>
    </citation>
    <scope>NUCLEOTIDE SEQUENCE [LARGE SCALE GENOMIC DNA]</scope>
    <source>
        <strain evidence="11">WTNN_2</strain>
        <tissue evidence="11">Leaf</tissue>
    </source>
</reference>
<dbReference type="InterPro" id="IPR011665">
    <property type="entry name" value="BRF1_TBP-bd_dom"/>
</dbReference>
<dbReference type="PANTHER" id="PTHR11618:SF4">
    <property type="entry name" value="TRANSCRIPTION FACTOR IIIB 90 KDA SUBUNIT"/>
    <property type="match status" value="1"/>
</dbReference>
<protein>
    <submittedName>
        <fullName evidence="11">Uncharacterized protein</fullName>
    </submittedName>
</protein>
<dbReference type="GO" id="GO:0008270">
    <property type="term" value="F:zinc ion binding"/>
    <property type="evidence" value="ECO:0007669"/>
    <property type="project" value="UniProtKB-KW"/>
</dbReference>
<dbReference type="Gene3D" id="1.10.472.10">
    <property type="entry name" value="Cyclin-like"/>
    <property type="match status" value="1"/>
</dbReference>
<feature type="domain" description="Transcription factor TFIIB cyclin-like" evidence="9">
    <location>
        <begin position="16"/>
        <end position="64"/>
    </location>
</feature>
<dbReference type="InterPro" id="IPR000812">
    <property type="entry name" value="TFIIB"/>
</dbReference>
<dbReference type="Pfam" id="PF07741">
    <property type="entry name" value="BRF1"/>
    <property type="match status" value="1"/>
</dbReference>
<organism evidence="11 12">
    <name type="scientific">Penstemon smallii</name>
    <dbReference type="NCBI Taxonomy" id="265156"/>
    <lineage>
        <taxon>Eukaryota</taxon>
        <taxon>Viridiplantae</taxon>
        <taxon>Streptophyta</taxon>
        <taxon>Embryophyta</taxon>
        <taxon>Tracheophyta</taxon>
        <taxon>Spermatophyta</taxon>
        <taxon>Magnoliopsida</taxon>
        <taxon>eudicotyledons</taxon>
        <taxon>Gunneridae</taxon>
        <taxon>Pentapetalae</taxon>
        <taxon>asterids</taxon>
        <taxon>lamiids</taxon>
        <taxon>Lamiales</taxon>
        <taxon>Plantaginaceae</taxon>
        <taxon>Cheloneae</taxon>
        <taxon>Penstemon</taxon>
    </lineage>
</organism>
<evidence type="ECO:0000256" key="6">
    <source>
        <dbReference type="ARBA" id="ARBA00023015"/>
    </source>
</evidence>
<evidence type="ECO:0000259" key="9">
    <source>
        <dbReference type="Pfam" id="PF00382"/>
    </source>
</evidence>
<dbReference type="AlphaFoldDB" id="A0ABD3UKJ9"/>
<comment type="subcellular location">
    <subcellularLocation>
        <location evidence="1">Nucleus</location>
    </subcellularLocation>
</comment>
<evidence type="ECO:0000256" key="1">
    <source>
        <dbReference type="ARBA" id="ARBA00004123"/>
    </source>
</evidence>
<evidence type="ECO:0000313" key="12">
    <source>
        <dbReference type="Proteomes" id="UP001634393"/>
    </source>
</evidence>
<name>A0ABD3UKJ9_9LAMI</name>
<proteinExistence type="inferred from homology"/>
<evidence type="ECO:0000256" key="7">
    <source>
        <dbReference type="ARBA" id="ARBA00023163"/>
    </source>
</evidence>
<dbReference type="EMBL" id="JBJXBP010000001">
    <property type="protein sequence ID" value="KAL3850059.1"/>
    <property type="molecule type" value="Genomic_DNA"/>
</dbReference>